<organism evidence="1">
    <name type="scientific">marine sediment metagenome</name>
    <dbReference type="NCBI Taxonomy" id="412755"/>
    <lineage>
        <taxon>unclassified sequences</taxon>
        <taxon>metagenomes</taxon>
        <taxon>ecological metagenomes</taxon>
    </lineage>
</organism>
<accession>A0A0F9GRD3</accession>
<sequence length="98" mass="10842">MDDKQIAGGIVPAAKIRVAVQNVDIRPEKNVQLTREVSRECTRFAYDYFIVVNNVDLYEGKILATSDSNARDLVIANNSEAILSGDYRLAIHMCAGQV</sequence>
<proteinExistence type="predicted"/>
<comment type="caution">
    <text evidence="1">The sequence shown here is derived from an EMBL/GenBank/DDBJ whole genome shotgun (WGS) entry which is preliminary data.</text>
</comment>
<dbReference type="EMBL" id="LAZR01017227">
    <property type="protein sequence ID" value="KKM01320.1"/>
    <property type="molecule type" value="Genomic_DNA"/>
</dbReference>
<gene>
    <name evidence="1" type="ORF">LCGC14_1795590</name>
</gene>
<evidence type="ECO:0000313" key="1">
    <source>
        <dbReference type="EMBL" id="KKM01320.1"/>
    </source>
</evidence>
<dbReference type="AlphaFoldDB" id="A0A0F9GRD3"/>
<name>A0A0F9GRD3_9ZZZZ</name>
<protein>
    <submittedName>
        <fullName evidence="1">Uncharacterized protein</fullName>
    </submittedName>
</protein>
<reference evidence="1" key="1">
    <citation type="journal article" date="2015" name="Nature">
        <title>Complex archaea that bridge the gap between prokaryotes and eukaryotes.</title>
        <authorList>
            <person name="Spang A."/>
            <person name="Saw J.H."/>
            <person name="Jorgensen S.L."/>
            <person name="Zaremba-Niedzwiedzka K."/>
            <person name="Martijn J."/>
            <person name="Lind A.E."/>
            <person name="van Eijk R."/>
            <person name="Schleper C."/>
            <person name="Guy L."/>
            <person name="Ettema T.J."/>
        </authorList>
    </citation>
    <scope>NUCLEOTIDE SEQUENCE</scope>
</reference>